<proteinExistence type="predicted"/>
<evidence type="ECO:0000313" key="3">
    <source>
        <dbReference type="Proteomes" id="UP000076761"/>
    </source>
</evidence>
<feature type="non-terminal residue" evidence="2">
    <location>
        <position position="1"/>
    </location>
</feature>
<evidence type="ECO:0000313" key="2">
    <source>
        <dbReference type="EMBL" id="KZT25104.1"/>
    </source>
</evidence>
<gene>
    <name evidence="2" type="ORF">NEOLEDRAFT_1134342</name>
</gene>
<feature type="compositionally biased region" description="Low complexity" evidence="1">
    <location>
        <begin position="19"/>
        <end position="35"/>
    </location>
</feature>
<sequence length="59" mass="6263">LVSEQHNILAHRLPPDSMAAGAEAKSAAANNPEAPGSVDERELNQAELRETAIEDASRI</sequence>
<dbReference type="EMBL" id="KV425574">
    <property type="protein sequence ID" value="KZT25104.1"/>
    <property type="molecule type" value="Genomic_DNA"/>
</dbReference>
<dbReference type="Proteomes" id="UP000076761">
    <property type="component" value="Unassembled WGS sequence"/>
</dbReference>
<evidence type="ECO:0000256" key="1">
    <source>
        <dbReference type="SAM" id="MobiDB-lite"/>
    </source>
</evidence>
<dbReference type="STRING" id="1314782.A0A165SG27"/>
<keyword evidence="3" id="KW-1185">Reference proteome</keyword>
<name>A0A165SG27_9AGAM</name>
<dbReference type="AlphaFoldDB" id="A0A165SG27"/>
<accession>A0A165SG27</accession>
<dbReference type="InParanoid" id="A0A165SG27"/>
<protein>
    <submittedName>
        <fullName evidence="2">Uncharacterized protein</fullName>
    </submittedName>
</protein>
<organism evidence="2 3">
    <name type="scientific">Neolentinus lepideus HHB14362 ss-1</name>
    <dbReference type="NCBI Taxonomy" id="1314782"/>
    <lineage>
        <taxon>Eukaryota</taxon>
        <taxon>Fungi</taxon>
        <taxon>Dikarya</taxon>
        <taxon>Basidiomycota</taxon>
        <taxon>Agaricomycotina</taxon>
        <taxon>Agaricomycetes</taxon>
        <taxon>Gloeophyllales</taxon>
        <taxon>Gloeophyllaceae</taxon>
        <taxon>Neolentinus</taxon>
    </lineage>
</organism>
<reference evidence="2 3" key="1">
    <citation type="journal article" date="2016" name="Mol. Biol. Evol.">
        <title>Comparative Genomics of Early-Diverging Mushroom-Forming Fungi Provides Insights into the Origins of Lignocellulose Decay Capabilities.</title>
        <authorList>
            <person name="Nagy L.G."/>
            <person name="Riley R."/>
            <person name="Tritt A."/>
            <person name="Adam C."/>
            <person name="Daum C."/>
            <person name="Floudas D."/>
            <person name="Sun H."/>
            <person name="Yadav J.S."/>
            <person name="Pangilinan J."/>
            <person name="Larsson K.H."/>
            <person name="Matsuura K."/>
            <person name="Barry K."/>
            <person name="Labutti K."/>
            <person name="Kuo R."/>
            <person name="Ohm R.A."/>
            <person name="Bhattacharya S.S."/>
            <person name="Shirouzu T."/>
            <person name="Yoshinaga Y."/>
            <person name="Martin F.M."/>
            <person name="Grigoriev I.V."/>
            <person name="Hibbett D.S."/>
        </authorList>
    </citation>
    <scope>NUCLEOTIDE SEQUENCE [LARGE SCALE GENOMIC DNA]</scope>
    <source>
        <strain evidence="2 3">HHB14362 ss-1</strain>
    </source>
</reference>
<feature type="region of interest" description="Disordered" evidence="1">
    <location>
        <begin position="1"/>
        <end position="44"/>
    </location>
</feature>